<accession>A0A6P2D0S2</accession>
<dbReference type="Pfam" id="PF00202">
    <property type="entry name" value="Aminotran_3"/>
    <property type="match status" value="1"/>
</dbReference>
<name>A0A6P2D0S2_9BACT</name>
<evidence type="ECO:0000256" key="5">
    <source>
        <dbReference type="RuleBase" id="RU003560"/>
    </source>
</evidence>
<dbReference type="GO" id="GO:0008483">
    <property type="term" value="F:transaminase activity"/>
    <property type="evidence" value="ECO:0007669"/>
    <property type="project" value="UniProtKB-KW"/>
</dbReference>
<evidence type="ECO:0000256" key="4">
    <source>
        <dbReference type="ARBA" id="ARBA00022898"/>
    </source>
</evidence>
<reference evidence="6 7" key="1">
    <citation type="submission" date="2019-05" db="EMBL/GenBank/DDBJ databases">
        <authorList>
            <consortium name="Science for Life Laboratories"/>
        </authorList>
    </citation>
    <scope>NUCLEOTIDE SEQUENCE [LARGE SCALE GENOMIC DNA]</scope>
    <source>
        <strain evidence="6">Soil9</strain>
    </source>
</reference>
<dbReference type="PANTHER" id="PTHR11986:SF79">
    <property type="entry name" value="ACETYLORNITHINE AMINOTRANSFERASE, MITOCHONDRIAL"/>
    <property type="match status" value="1"/>
</dbReference>
<dbReference type="InterPro" id="IPR050103">
    <property type="entry name" value="Class-III_PLP-dep_AT"/>
</dbReference>
<dbReference type="InterPro" id="IPR005814">
    <property type="entry name" value="Aminotrans_3"/>
</dbReference>
<evidence type="ECO:0000256" key="2">
    <source>
        <dbReference type="ARBA" id="ARBA00022576"/>
    </source>
</evidence>
<dbReference type="SUPFAM" id="SSF53383">
    <property type="entry name" value="PLP-dependent transferases"/>
    <property type="match status" value="1"/>
</dbReference>
<dbReference type="InterPro" id="IPR015421">
    <property type="entry name" value="PyrdxlP-dep_Trfase_major"/>
</dbReference>
<evidence type="ECO:0000313" key="7">
    <source>
        <dbReference type="Proteomes" id="UP000464178"/>
    </source>
</evidence>
<dbReference type="Gene3D" id="3.90.1150.10">
    <property type="entry name" value="Aspartate Aminotransferase, domain 1"/>
    <property type="match status" value="1"/>
</dbReference>
<dbReference type="Proteomes" id="UP000464178">
    <property type="component" value="Chromosome"/>
</dbReference>
<protein>
    <submittedName>
        <fullName evidence="6">Uncharacterized protein</fullName>
    </submittedName>
</protein>
<evidence type="ECO:0000256" key="1">
    <source>
        <dbReference type="ARBA" id="ARBA00001933"/>
    </source>
</evidence>
<dbReference type="GO" id="GO:0042802">
    <property type="term" value="F:identical protein binding"/>
    <property type="evidence" value="ECO:0007669"/>
    <property type="project" value="TreeGrafter"/>
</dbReference>
<dbReference type="GO" id="GO:0030170">
    <property type="term" value="F:pyridoxal phosphate binding"/>
    <property type="evidence" value="ECO:0007669"/>
    <property type="project" value="InterPro"/>
</dbReference>
<dbReference type="Gene3D" id="3.40.640.10">
    <property type="entry name" value="Type I PLP-dependent aspartate aminotransferase-like (Major domain)"/>
    <property type="match status" value="1"/>
</dbReference>
<sequence length="467" mass="50987">MPPPIQHLHEPDSNAGRAELARVEPYSLRTFTPTQAVLAQSAGIYHWTPEGRRLYDFSSGVLVSNLGHNPADWLRGYFRYMNWNTEEATNFARPGQVPHGFTPAVPMTAYNAVTPVEVGATKRLLELMRKAPGGGRMEQVMWAASGSEAIQKALWASLARDRTRPIILATRFGFHGKKGLANAVTGSETDAERDPRVRFISFPMAECRDVATRDEPFNFAPYQKELDALLHQFGAKIGTLITEPYLGGGGSYHPPKAYLQGLQQFCRANDITFILDEVQSNFGRTGAMFAYETYGLEPDVVVLGKGLGNGIPVAAAVGRAEIFGSLGYGEGSDTWSANPLCCAAVQATLDEFERRDVIAGMKASSAIIESGLLELKEFPFVAHVRGELGGMVWGVEMCDHGDHTAAEWANEFVLACYRGDDQSPEGIHLLGPLAKKVVRISPPLVITTEEATAAMNLMQRCARRLLG</sequence>
<dbReference type="InterPro" id="IPR015422">
    <property type="entry name" value="PyrdxlP-dep_Trfase_small"/>
</dbReference>
<dbReference type="KEGG" id="gms:SOIL9_27560"/>
<dbReference type="EMBL" id="LR593886">
    <property type="protein sequence ID" value="VTR94958.1"/>
    <property type="molecule type" value="Genomic_DNA"/>
</dbReference>
<evidence type="ECO:0000313" key="6">
    <source>
        <dbReference type="EMBL" id="VTR94958.1"/>
    </source>
</evidence>
<keyword evidence="2 6" id="KW-0032">Aminotransferase</keyword>
<proteinExistence type="inferred from homology"/>
<keyword evidence="3 6" id="KW-0808">Transferase</keyword>
<gene>
    <name evidence="6" type="ORF">SOIL9_27560</name>
</gene>
<dbReference type="RefSeq" id="WP_162669432.1">
    <property type="nucleotide sequence ID" value="NZ_LR593886.1"/>
</dbReference>
<dbReference type="PANTHER" id="PTHR11986">
    <property type="entry name" value="AMINOTRANSFERASE CLASS III"/>
    <property type="match status" value="1"/>
</dbReference>
<dbReference type="InterPro" id="IPR015424">
    <property type="entry name" value="PyrdxlP-dep_Trfase"/>
</dbReference>
<evidence type="ECO:0000256" key="3">
    <source>
        <dbReference type="ARBA" id="ARBA00022679"/>
    </source>
</evidence>
<comment type="cofactor">
    <cofactor evidence="1">
        <name>pyridoxal 5'-phosphate</name>
        <dbReference type="ChEBI" id="CHEBI:597326"/>
    </cofactor>
</comment>
<organism evidence="6 7">
    <name type="scientific">Gemmata massiliana</name>
    <dbReference type="NCBI Taxonomy" id="1210884"/>
    <lineage>
        <taxon>Bacteria</taxon>
        <taxon>Pseudomonadati</taxon>
        <taxon>Planctomycetota</taxon>
        <taxon>Planctomycetia</taxon>
        <taxon>Gemmatales</taxon>
        <taxon>Gemmataceae</taxon>
        <taxon>Gemmata</taxon>
    </lineage>
</organism>
<keyword evidence="4 5" id="KW-0663">Pyridoxal phosphate</keyword>
<comment type="similarity">
    <text evidence="5">Belongs to the class-III pyridoxal-phosphate-dependent aminotransferase family.</text>
</comment>
<dbReference type="AlphaFoldDB" id="A0A6P2D0S2"/>
<keyword evidence="7" id="KW-1185">Reference proteome</keyword>